<evidence type="ECO:0000313" key="3">
    <source>
        <dbReference type="Proteomes" id="UP000594263"/>
    </source>
</evidence>
<dbReference type="AlphaFoldDB" id="A0A7N0UZ01"/>
<dbReference type="PANTHER" id="PTHR31676:SF151">
    <property type="entry name" value="DUF538 FAMILY PROTEIN"/>
    <property type="match status" value="1"/>
</dbReference>
<feature type="signal peptide" evidence="1">
    <location>
        <begin position="1"/>
        <end position="26"/>
    </location>
</feature>
<organism evidence="2 3">
    <name type="scientific">Kalanchoe fedtschenkoi</name>
    <name type="common">Lavender scallops</name>
    <name type="synonym">South American air plant</name>
    <dbReference type="NCBI Taxonomy" id="63787"/>
    <lineage>
        <taxon>Eukaryota</taxon>
        <taxon>Viridiplantae</taxon>
        <taxon>Streptophyta</taxon>
        <taxon>Embryophyta</taxon>
        <taxon>Tracheophyta</taxon>
        <taxon>Spermatophyta</taxon>
        <taxon>Magnoliopsida</taxon>
        <taxon>eudicotyledons</taxon>
        <taxon>Gunneridae</taxon>
        <taxon>Pentapetalae</taxon>
        <taxon>Saxifragales</taxon>
        <taxon>Crassulaceae</taxon>
        <taxon>Kalanchoe</taxon>
    </lineage>
</organism>
<keyword evidence="3" id="KW-1185">Reference proteome</keyword>
<dbReference type="OMA" id="CYLEITD"/>
<evidence type="ECO:0000313" key="2">
    <source>
        <dbReference type="EnsemblPlants" id="Kaladp0093s0106.1.v1.1"/>
    </source>
</evidence>
<proteinExistence type="predicted"/>
<feature type="chain" id="PRO_5029840339" evidence="1">
    <location>
        <begin position="27"/>
        <end position="162"/>
    </location>
</feature>
<keyword evidence="1" id="KW-0732">Signal</keyword>
<sequence>MATPHFYFLKSLVVLQLCLPFSSVSSSIHELLESRGLPSGLLPKEVKSYTLSDDGFLQVYLDGPCLAKFESRVYYDSIVKANLSYGELVGVQGLSQEELFVWLPVKDIILDDPSSGVIVFDVGAVHKELSLSLFEEPPECDPTGDVNSMEEVKMKGQRMRDA</sequence>
<dbReference type="Proteomes" id="UP000594263">
    <property type="component" value="Unplaced"/>
</dbReference>
<dbReference type="InterPro" id="IPR007493">
    <property type="entry name" value="DUF538"/>
</dbReference>
<accession>A0A7N0UZ01</accession>
<name>A0A7N0UZ01_KALFE</name>
<dbReference type="Pfam" id="PF04398">
    <property type="entry name" value="DUF538"/>
    <property type="match status" value="1"/>
</dbReference>
<dbReference type="Gene3D" id="2.30.240.10">
    <property type="entry name" value="At5g01610-like"/>
    <property type="match status" value="1"/>
</dbReference>
<evidence type="ECO:0000256" key="1">
    <source>
        <dbReference type="SAM" id="SignalP"/>
    </source>
</evidence>
<dbReference type="SUPFAM" id="SSF141562">
    <property type="entry name" value="At5g01610-like"/>
    <property type="match status" value="1"/>
</dbReference>
<dbReference type="Gramene" id="Kaladp0093s0106.1.v1.1">
    <property type="protein sequence ID" value="Kaladp0093s0106.1.v1.1"/>
    <property type="gene ID" value="Kaladp0093s0106.v1.1"/>
</dbReference>
<dbReference type="PANTHER" id="PTHR31676">
    <property type="entry name" value="T31J12.3 PROTEIN-RELATED"/>
    <property type="match status" value="1"/>
</dbReference>
<dbReference type="EnsemblPlants" id="Kaladp0093s0106.1.v1.1">
    <property type="protein sequence ID" value="Kaladp0093s0106.1.v1.1"/>
    <property type="gene ID" value="Kaladp0093s0106.v1.1"/>
</dbReference>
<protein>
    <submittedName>
        <fullName evidence="2">Uncharacterized protein</fullName>
    </submittedName>
</protein>
<dbReference type="FunFam" id="2.30.240.10:FF:000002">
    <property type="entry name" value="Uncharacterized protein At3g07460"/>
    <property type="match status" value="1"/>
</dbReference>
<dbReference type="InterPro" id="IPR036758">
    <property type="entry name" value="At5g01610-like"/>
</dbReference>
<reference evidence="2" key="1">
    <citation type="submission" date="2021-01" db="UniProtKB">
        <authorList>
            <consortium name="EnsemblPlants"/>
        </authorList>
    </citation>
    <scope>IDENTIFICATION</scope>
</reference>